<dbReference type="EMBL" id="JAANHS010000011">
    <property type="protein sequence ID" value="NHB77753.1"/>
    <property type="molecule type" value="Genomic_DNA"/>
</dbReference>
<evidence type="ECO:0008006" key="3">
    <source>
        <dbReference type="Google" id="ProtNLM"/>
    </source>
</evidence>
<comment type="caution">
    <text evidence="1">The sequence shown here is derived from an EMBL/GenBank/DDBJ whole genome shotgun (WGS) entry which is preliminary data.</text>
</comment>
<gene>
    <name evidence="1" type="ORF">G8O29_13595</name>
</gene>
<organism evidence="1 2">
    <name type="scientific">Rhodobacter calidifons</name>
    <dbReference type="NCBI Taxonomy" id="2715277"/>
    <lineage>
        <taxon>Bacteria</taxon>
        <taxon>Pseudomonadati</taxon>
        <taxon>Pseudomonadota</taxon>
        <taxon>Alphaproteobacteria</taxon>
        <taxon>Rhodobacterales</taxon>
        <taxon>Rhodobacter group</taxon>
        <taxon>Rhodobacter</taxon>
    </lineage>
</organism>
<evidence type="ECO:0000313" key="1">
    <source>
        <dbReference type="EMBL" id="NHB77753.1"/>
    </source>
</evidence>
<keyword evidence="2" id="KW-1185">Reference proteome</keyword>
<reference evidence="1 2" key="1">
    <citation type="journal article" date="2022" name="Microorganisms">
        <title>Genome Sequence and Characterization of a Xanthorhodopsin-Containing, Aerobic Anoxygenic Phototrophic Rhodobacter Species, Isolated from Mesophilic Conditions at Yellowstone National Park.</title>
        <authorList>
            <person name="Kyndt J.A."/>
            <person name="Robertson S."/>
            <person name="Shoffstall I.B."/>
            <person name="Ramaley R.F."/>
            <person name="Meyer T.E."/>
        </authorList>
    </citation>
    <scope>NUCLEOTIDE SEQUENCE [LARGE SCALE GENOMIC DNA]</scope>
    <source>
        <strain evidence="1 2">M37P</strain>
    </source>
</reference>
<dbReference type="Proteomes" id="UP001515660">
    <property type="component" value="Unassembled WGS sequence"/>
</dbReference>
<accession>A0ABX0G8Z2</accession>
<sequence>MTHRIAAEGIRFDFLPRGGVLDGLSVRDQGRDIAPLHRAPWTEAEVPAEAPPHQAWLRGDFLAAPMGASEQGLHGLSANGDWQVLPSPEGCLRAVLGGAVQGATVVKELTVSDGHPFVYQRHLFIGGSGALPVANHAMVSVPNGARLSFSRKRWWETLAEPLETVRGRSALAYPRRAEDAAEFPGADGGTVNLHRYPWGDSHEDFVAGVEDPASRLGWTAVVLPKEGDLFLSLRNPAQLPMTMLWHSNGGRDHAPWNGRHRGCLGVEEGAALPMLGLSSRETPDPLSAAGQPPLLRLDPLGTVEVRHIIGCIAWPEGQSIAGVMLEGDQLTITGDWGAERKVPRQCPTTWCRRPRAEPSA</sequence>
<name>A0ABX0G8Z2_9RHOB</name>
<evidence type="ECO:0000313" key="2">
    <source>
        <dbReference type="Proteomes" id="UP001515660"/>
    </source>
</evidence>
<proteinExistence type="predicted"/>
<dbReference type="RefSeq" id="WP_166403779.1">
    <property type="nucleotide sequence ID" value="NZ_JAANHS010000011.1"/>
</dbReference>
<protein>
    <recommendedName>
        <fullName evidence="3">Galactose mutarotase-like enzyme</fullName>
    </recommendedName>
</protein>